<proteinExistence type="predicted"/>
<organism evidence="2 3">
    <name type="scientific">Streptococcus sanguinis</name>
    <dbReference type="NCBI Taxonomy" id="1305"/>
    <lineage>
        <taxon>Bacteria</taxon>
        <taxon>Bacillati</taxon>
        <taxon>Bacillota</taxon>
        <taxon>Bacilli</taxon>
        <taxon>Lactobacillales</taxon>
        <taxon>Streptococcaceae</taxon>
        <taxon>Streptococcus</taxon>
    </lineage>
</organism>
<protein>
    <submittedName>
        <fullName evidence="2">Uncharacterized protein</fullName>
    </submittedName>
</protein>
<evidence type="ECO:0000313" key="3">
    <source>
        <dbReference type="Proteomes" id="UP000277597"/>
    </source>
</evidence>
<dbReference type="AlphaFoldDB" id="A0A3P1S0Y4"/>
<gene>
    <name evidence="2" type="ORF">EII39_10870</name>
</gene>
<feature type="compositionally biased region" description="Polar residues" evidence="1">
    <location>
        <begin position="1"/>
        <end position="13"/>
    </location>
</feature>
<evidence type="ECO:0000256" key="1">
    <source>
        <dbReference type="SAM" id="MobiDB-lite"/>
    </source>
</evidence>
<comment type="caution">
    <text evidence="2">The sequence shown here is derived from an EMBL/GenBank/DDBJ whole genome shotgun (WGS) entry which is preliminary data.</text>
</comment>
<dbReference type="EMBL" id="RQZI01000016">
    <property type="protein sequence ID" value="RRC90783.1"/>
    <property type="molecule type" value="Genomic_DNA"/>
</dbReference>
<feature type="region of interest" description="Disordered" evidence="1">
    <location>
        <begin position="1"/>
        <end position="40"/>
    </location>
</feature>
<sequence>MAFNTNKAKLQQSLKEEISQPAQAPKKRKPGRPKGRTKFPLQISLTTGQRDKLERMAAAAGFASISPFLSDWIDKYEE</sequence>
<evidence type="ECO:0000313" key="2">
    <source>
        <dbReference type="EMBL" id="RRC90783.1"/>
    </source>
</evidence>
<accession>A0A3P1S0Y4</accession>
<feature type="compositionally biased region" description="Basic residues" evidence="1">
    <location>
        <begin position="25"/>
        <end position="37"/>
    </location>
</feature>
<dbReference type="RefSeq" id="WP_124765907.1">
    <property type="nucleotide sequence ID" value="NZ_RQZI01000016.1"/>
</dbReference>
<dbReference type="Proteomes" id="UP000277597">
    <property type="component" value="Unassembled WGS sequence"/>
</dbReference>
<name>A0A3P1S0Y4_STRSA</name>
<reference evidence="2 3" key="1">
    <citation type="submission" date="2018-11" db="EMBL/GenBank/DDBJ databases">
        <title>Genomes From Bacteria Associated with the Canine Oral Cavity: a Test Case for Automated Genome-Based Taxonomic Assignment.</title>
        <authorList>
            <person name="Coil D.A."/>
            <person name="Jospin G."/>
            <person name="Darling A.E."/>
            <person name="Wallis C."/>
            <person name="Davis I.J."/>
            <person name="Harris S."/>
            <person name="Eisen J.A."/>
            <person name="Holcombe L.J."/>
            <person name="O'Flynn C."/>
        </authorList>
    </citation>
    <scope>NUCLEOTIDE SEQUENCE [LARGE SCALE GENOMIC DNA]</scope>
    <source>
        <strain evidence="2 3">OH953</strain>
    </source>
</reference>